<feature type="compositionally biased region" description="Basic and acidic residues" evidence="3">
    <location>
        <begin position="812"/>
        <end position="827"/>
    </location>
</feature>
<feature type="non-terminal residue" evidence="5">
    <location>
        <position position="1006"/>
    </location>
</feature>
<dbReference type="GO" id="GO:0005856">
    <property type="term" value="C:cytoskeleton"/>
    <property type="evidence" value="ECO:0007669"/>
    <property type="project" value="TreeGrafter"/>
</dbReference>
<keyword evidence="5" id="KW-0966">Cell projection</keyword>
<accession>F9WP72</accession>
<proteinExistence type="predicted"/>
<evidence type="ECO:0000256" key="3">
    <source>
        <dbReference type="SAM" id="MobiDB-lite"/>
    </source>
</evidence>
<protein>
    <submittedName>
        <fullName evidence="5">Flagellar attachment zone protein</fullName>
    </submittedName>
</protein>
<gene>
    <name evidence="5" type="ORF">TvY486_0020470</name>
</gene>
<evidence type="ECO:0000313" key="5">
    <source>
        <dbReference type="EMBL" id="CCD19347.1"/>
    </source>
</evidence>
<dbReference type="SUPFAM" id="SSF57997">
    <property type="entry name" value="Tropomyosin"/>
    <property type="match status" value="1"/>
</dbReference>
<dbReference type="InterPro" id="IPR056614">
    <property type="entry name" value="FAZ1_cons"/>
</dbReference>
<sequence length="1006" mass="115742">MSFFSVTNSKPPALCAGQVVAYEYLHNGEHWQWTLGSVVAVQRHVAVVEQWTVNEGNCETLKTNVSSEVQKEMKRLGTFQEQLSAARDKLAAIRSENEDRVSAARADFEEAKLRVANVDEVHMREVTSQMCPSPVAVEVLKSVLALAQNDPTVANCLSWDDIRLEFRRPNAIMDFISADIGSKVYPAMDSIYSSFEDLNLSPATPQDSEAIASLYQWVLCALAYQKAHSRLTGDTRVQEQNDAIANCIAGMKACRLKIIKLKEELEHGGTITLGGQITSFTKTSVRVKIPLSSIISLVPVDPSMQNCVLTDDEVNSILGDAEEIRFQIKERLLLMINNYMEAAAELHCLSTYTNELEERRLYLQERHISNLLLSRDSSSVVTHDDRVASDVKELYDIINDLESHDERWTYKNEPTVTTKHQKSYPGKDWGRVIERKPEELLTSFRSEQALACHLPKDAIQNVQFKATSIGLQVAFDVQHSAKQTTREINHRLQQFPPREMDRLLRDVDGPKKDLDRAIIEVCRAFDLGESAYRGMSFDQFIEEVSKRNRVGDKDAYESEIGDLLLLLDKIHSENRSLQYTLEKSAEEFRRQTASTMREQEALKQRNDELNAEIARLRGLVEKLRELADNQASELDLYKLQKSQANQLRAQRNLSDFKGDDTGDPVYCVTLDELHEQMDHCEQLERELMRHRDQLQNLLRTHDDVLAELSYVTGEKSKLEAECERLKNELCRAEEGIGILEQRLDDTTRELNESQAEVDDLRTKIGLLTQELGHLEVSQKEAMATIEEGQREIDDLKRMLAEQADENDQLANRLEEQRRHSSELEKALRKQEEELSAYRKKRYTAHQTRSLEPTLRPIAHRSTSPDERSNPEVIASEPVLSVTLDEYTDQRHRCIQFQQENDLLRQQLQQAIDERDNLRDRQEQLCEENQGLSEQLHRKHEELEREEKENKSLSLKNEKLNKELQQQQKENERLTSENNKLRGQISTLNVQLKEMSEECAHEKRKLK</sequence>
<feature type="region of interest" description="Disordered" evidence="3">
    <location>
        <begin position="807"/>
        <end position="827"/>
    </location>
</feature>
<feature type="region of interest" description="Disordered" evidence="3">
    <location>
        <begin position="927"/>
        <end position="981"/>
    </location>
</feature>
<dbReference type="EMBL" id="CAEX01003209">
    <property type="protein sequence ID" value="CCD19347.1"/>
    <property type="molecule type" value="Genomic_DNA"/>
</dbReference>
<dbReference type="PANTHER" id="PTHR32083">
    <property type="entry name" value="CILIA AND FLAGELLA-ASSOCIATED PROTEIN 58-RELATED"/>
    <property type="match status" value="1"/>
</dbReference>
<evidence type="ECO:0000259" key="4">
    <source>
        <dbReference type="Pfam" id="PF23398"/>
    </source>
</evidence>
<evidence type="ECO:0000256" key="2">
    <source>
        <dbReference type="SAM" id="Coils"/>
    </source>
</evidence>
<organism evidence="5 6">
    <name type="scientific">Trypanosoma vivax (strain Y486)</name>
    <dbReference type="NCBI Taxonomy" id="1055687"/>
    <lineage>
        <taxon>Eukaryota</taxon>
        <taxon>Discoba</taxon>
        <taxon>Euglenozoa</taxon>
        <taxon>Kinetoplastea</taxon>
        <taxon>Metakinetoplastina</taxon>
        <taxon>Trypanosomatida</taxon>
        <taxon>Trypanosomatidae</taxon>
        <taxon>Trypanosoma</taxon>
        <taxon>Duttonella</taxon>
    </lineage>
</organism>
<dbReference type="AlphaFoldDB" id="F9WP72"/>
<dbReference type="Pfam" id="PF23398">
    <property type="entry name" value="FAZ1_cons"/>
    <property type="match status" value="1"/>
</dbReference>
<evidence type="ECO:0000256" key="1">
    <source>
        <dbReference type="ARBA" id="ARBA00023054"/>
    </source>
</evidence>
<evidence type="ECO:0000313" key="6">
    <source>
        <dbReference type="Proteomes" id="UP000009027"/>
    </source>
</evidence>
<feature type="region of interest" description="Disordered" evidence="3">
    <location>
        <begin position="839"/>
        <end position="874"/>
    </location>
</feature>
<dbReference type="Gene3D" id="1.10.287.1490">
    <property type="match status" value="1"/>
</dbReference>
<feature type="domain" description="Flagellar attachment zone protein 1 conserved" evidence="4">
    <location>
        <begin position="415"/>
        <end position="505"/>
    </location>
</feature>
<keyword evidence="5" id="KW-0282">Flagellum</keyword>
<feature type="compositionally biased region" description="Basic and acidic residues" evidence="3">
    <location>
        <begin position="934"/>
        <end position="961"/>
    </location>
</feature>
<dbReference type="Proteomes" id="UP000009027">
    <property type="component" value="Unassembled WGS sequence"/>
</dbReference>
<dbReference type="VEuPathDB" id="TriTrypDB:TvY486_0020470"/>
<feature type="coiled-coil region" evidence="2">
    <location>
        <begin position="592"/>
        <end position="640"/>
    </location>
</feature>
<name>F9WP72_TRYVY</name>
<keyword evidence="5" id="KW-0969">Cilium</keyword>
<reference evidence="5 6" key="1">
    <citation type="journal article" date="2012" name="Proc. Natl. Acad. Sci. U.S.A.">
        <title>Antigenic diversity is generated by distinct evolutionary mechanisms in African trypanosome species.</title>
        <authorList>
            <person name="Jackson A.P."/>
            <person name="Berry A."/>
            <person name="Aslett M."/>
            <person name="Allison H.C."/>
            <person name="Burton P."/>
            <person name="Vavrova-Anderson J."/>
            <person name="Brown R."/>
            <person name="Browne H."/>
            <person name="Corton N."/>
            <person name="Hauser H."/>
            <person name="Gamble J."/>
            <person name="Gilderthorp R."/>
            <person name="Marcello L."/>
            <person name="McQuillan J."/>
            <person name="Otto T.D."/>
            <person name="Quail M.A."/>
            <person name="Sanders M.J."/>
            <person name="van Tonder A."/>
            <person name="Ginger M.L."/>
            <person name="Field M.C."/>
            <person name="Barry J.D."/>
            <person name="Hertz-Fowler C."/>
            <person name="Berriman M."/>
        </authorList>
    </citation>
    <scope>NUCLEOTIDE SEQUENCE</scope>
    <source>
        <strain evidence="5 6">Y486</strain>
    </source>
</reference>
<dbReference type="PANTHER" id="PTHR32083:SF48">
    <property type="entry name" value="TRANS-GOLGI NETWORK-LOCALIZED SYP41-INTERACTING PROTEIN 1"/>
    <property type="match status" value="1"/>
</dbReference>
<keyword evidence="6" id="KW-1185">Reference proteome</keyword>
<keyword evidence="1 2" id="KW-0175">Coiled coil</keyword>
<dbReference type="Gene3D" id="1.20.920.20">
    <property type="match status" value="1"/>
</dbReference>